<keyword evidence="5" id="KW-1185">Reference proteome</keyword>
<keyword evidence="1" id="KW-0862">Zinc</keyword>
<feature type="compositionally biased region" description="Basic and acidic residues" evidence="2">
    <location>
        <begin position="500"/>
        <end position="521"/>
    </location>
</feature>
<dbReference type="SUPFAM" id="SSF57850">
    <property type="entry name" value="RING/U-box"/>
    <property type="match status" value="1"/>
</dbReference>
<dbReference type="InterPro" id="IPR001841">
    <property type="entry name" value="Znf_RING"/>
</dbReference>
<dbReference type="Pfam" id="PF13920">
    <property type="entry name" value="zf-C3HC4_3"/>
    <property type="match status" value="1"/>
</dbReference>
<dbReference type="HOGENOM" id="CLU_386599_0_0_1"/>
<dbReference type="Gene3D" id="3.30.40.10">
    <property type="entry name" value="Zinc/RING finger domain, C3HC4 (zinc finger)"/>
    <property type="match status" value="1"/>
</dbReference>
<feature type="region of interest" description="Disordered" evidence="2">
    <location>
        <begin position="573"/>
        <end position="594"/>
    </location>
</feature>
<dbReference type="GO" id="GO:0008270">
    <property type="term" value="F:zinc ion binding"/>
    <property type="evidence" value="ECO:0007669"/>
    <property type="project" value="UniProtKB-KW"/>
</dbReference>
<feature type="compositionally biased region" description="Basic and acidic residues" evidence="2">
    <location>
        <begin position="451"/>
        <end position="469"/>
    </location>
</feature>
<dbReference type="AlphaFoldDB" id="A0A0D3J0H6"/>
<sequence>MSSSWPCTPAELADVVWERRWIARPGLKSSTPGARDASVVVRYVSTASAFVDVRVAEKRQPWPAQAVDPSEVSAAVTDRAAEAFAGVSTLEDGVIRWHAIFNLDGSAGADGWRAAESGKPLPTEDAGTMECGLSTPEEEERVWLEHAWPDAAQYTEEWAKLDGGPSLAARRGDGELLVVCGDWFGYARDTRDAGGSVCFAAGRVSTGWRVESSAAGPEEGRRLVLLGKDGWSPLPGATLATPLHELLAGPDEEVAPAAATPLAAAPPAELRTARLLLRPLRAAHVDPDYEAVLDGLTPEGSPLQSVFARRDAWPFFGMTREEDLFDLRRHEAEFDLRLAFAYTVLDPADEGVVRGCCYINPPTKRGFDAECMLWIRPSAADHAGLDAELEAALRGWLAGAAWPEFDRVGFPGRELADGPSGDRARCWDYWEALPFTTARYPRIAADAKTAEAARRDKEAADRRAEEEKARRRAKAAEATAARKEAKAKNNKAKKAPSALKLEEERRARAAAELREQEEKAARLAAEQEAARRAEREAAELAGAAEQAALREDAELAEALRRSEVDAEEALARRVSRCEEAVSSESTGGGGDLQRRVERLEASLGAATEGSLEERVDAIERLIGPEAGEAAEQHLPVTETLAAVSLADAGLDTGRPAAPESTMGGETTCIVCFARVKSHAAVPCGHLCACGPCSELMQECPYCREPVMLWMVPRPV</sequence>
<evidence type="ECO:0000313" key="4">
    <source>
        <dbReference type="EnsemblProtists" id="EOD17011"/>
    </source>
</evidence>
<accession>A0A0D3J0H6</accession>
<feature type="compositionally biased region" description="Basic and acidic residues" evidence="2">
    <location>
        <begin position="528"/>
        <end position="538"/>
    </location>
</feature>
<keyword evidence="1" id="KW-0863">Zinc-finger</keyword>
<evidence type="ECO:0000256" key="2">
    <source>
        <dbReference type="SAM" id="MobiDB-lite"/>
    </source>
</evidence>
<dbReference type="GeneID" id="17263160"/>
<dbReference type="EnsemblProtists" id="EOD17011">
    <property type="protein sequence ID" value="EOD17011"/>
    <property type="gene ID" value="EMIHUDRAFT_470353"/>
</dbReference>
<dbReference type="PaxDb" id="2903-EOD17011"/>
<dbReference type="PROSITE" id="PS50089">
    <property type="entry name" value="ZF_RING_2"/>
    <property type="match status" value="1"/>
</dbReference>
<dbReference type="PANTHER" id="PTHR14879">
    <property type="entry name" value="CASPASE REGULATOR, RING FINGER DOMAIN-CONTAINING"/>
    <property type="match status" value="1"/>
</dbReference>
<evidence type="ECO:0000259" key="3">
    <source>
        <dbReference type="PROSITE" id="PS50089"/>
    </source>
</evidence>
<organism evidence="4 5">
    <name type="scientific">Emiliania huxleyi (strain CCMP1516)</name>
    <dbReference type="NCBI Taxonomy" id="280463"/>
    <lineage>
        <taxon>Eukaryota</taxon>
        <taxon>Haptista</taxon>
        <taxon>Haptophyta</taxon>
        <taxon>Prymnesiophyceae</taxon>
        <taxon>Isochrysidales</taxon>
        <taxon>Noelaerhabdaceae</taxon>
        <taxon>Emiliania</taxon>
    </lineage>
</organism>
<feature type="domain" description="RING-type" evidence="3">
    <location>
        <begin position="668"/>
        <end position="703"/>
    </location>
</feature>
<reference evidence="5" key="1">
    <citation type="journal article" date="2013" name="Nature">
        <title>Pan genome of the phytoplankton Emiliania underpins its global distribution.</title>
        <authorList>
            <person name="Read B.A."/>
            <person name="Kegel J."/>
            <person name="Klute M.J."/>
            <person name="Kuo A."/>
            <person name="Lefebvre S.C."/>
            <person name="Maumus F."/>
            <person name="Mayer C."/>
            <person name="Miller J."/>
            <person name="Monier A."/>
            <person name="Salamov A."/>
            <person name="Young J."/>
            <person name="Aguilar M."/>
            <person name="Claverie J.M."/>
            <person name="Frickenhaus S."/>
            <person name="Gonzalez K."/>
            <person name="Herman E.K."/>
            <person name="Lin Y.C."/>
            <person name="Napier J."/>
            <person name="Ogata H."/>
            <person name="Sarno A.F."/>
            <person name="Shmutz J."/>
            <person name="Schroeder D."/>
            <person name="de Vargas C."/>
            <person name="Verret F."/>
            <person name="von Dassow P."/>
            <person name="Valentin K."/>
            <person name="Van de Peer Y."/>
            <person name="Wheeler G."/>
            <person name="Dacks J.B."/>
            <person name="Delwiche C.F."/>
            <person name="Dyhrman S.T."/>
            <person name="Glockner G."/>
            <person name="John U."/>
            <person name="Richards T."/>
            <person name="Worden A.Z."/>
            <person name="Zhang X."/>
            <person name="Grigoriev I.V."/>
            <person name="Allen A.E."/>
            <person name="Bidle K."/>
            <person name="Borodovsky M."/>
            <person name="Bowler C."/>
            <person name="Brownlee C."/>
            <person name="Cock J.M."/>
            <person name="Elias M."/>
            <person name="Gladyshev V.N."/>
            <person name="Groth M."/>
            <person name="Guda C."/>
            <person name="Hadaegh A."/>
            <person name="Iglesias-Rodriguez M.D."/>
            <person name="Jenkins J."/>
            <person name="Jones B.M."/>
            <person name="Lawson T."/>
            <person name="Leese F."/>
            <person name="Lindquist E."/>
            <person name="Lobanov A."/>
            <person name="Lomsadze A."/>
            <person name="Malik S.B."/>
            <person name="Marsh M.E."/>
            <person name="Mackinder L."/>
            <person name="Mock T."/>
            <person name="Mueller-Roeber B."/>
            <person name="Pagarete A."/>
            <person name="Parker M."/>
            <person name="Probert I."/>
            <person name="Quesneville H."/>
            <person name="Raines C."/>
            <person name="Rensing S.A."/>
            <person name="Riano-Pachon D.M."/>
            <person name="Richier S."/>
            <person name="Rokitta S."/>
            <person name="Shiraiwa Y."/>
            <person name="Soanes D.M."/>
            <person name="van der Giezen M."/>
            <person name="Wahlund T.M."/>
            <person name="Williams B."/>
            <person name="Wilson W."/>
            <person name="Wolfe G."/>
            <person name="Wurch L.L."/>
        </authorList>
    </citation>
    <scope>NUCLEOTIDE SEQUENCE</scope>
</reference>
<evidence type="ECO:0000313" key="5">
    <source>
        <dbReference type="Proteomes" id="UP000013827"/>
    </source>
</evidence>
<dbReference type="InterPro" id="IPR051728">
    <property type="entry name" value="RING-FYVE_E3_ubiquitin-ligase"/>
</dbReference>
<dbReference type="Proteomes" id="UP000013827">
    <property type="component" value="Unassembled WGS sequence"/>
</dbReference>
<proteinExistence type="predicted"/>
<dbReference type="KEGG" id="ehx:EMIHUDRAFT_470353"/>
<evidence type="ECO:0000256" key="1">
    <source>
        <dbReference type="PROSITE-ProRule" id="PRU00175"/>
    </source>
</evidence>
<dbReference type="RefSeq" id="XP_005769440.1">
    <property type="nucleotide sequence ID" value="XM_005769383.1"/>
</dbReference>
<dbReference type="InterPro" id="IPR013083">
    <property type="entry name" value="Znf_RING/FYVE/PHD"/>
</dbReference>
<protein>
    <recommendedName>
        <fullName evidence="3">RING-type domain-containing protein</fullName>
    </recommendedName>
</protein>
<dbReference type="PANTHER" id="PTHR14879:SF5">
    <property type="entry name" value="RING-TYPE DOMAIN-CONTAINING PROTEIN"/>
    <property type="match status" value="1"/>
</dbReference>
<name>A0A0D3J0H6_EMIH1</name>
<feature type="region of interest" description="Disordered" evidence="2">
    <location>
        <begin position="451"/>
        <end position="538"/>
    </location>
</feature>
<keyword evidence="1" id="KW-0479">Metal-binding</keyword>
<reference evidence="4" key="2">
    <citation type="submission" date="2024-10" db="UniProtKB">
        <authorList>
            <consortium name="EnsemblProtists"/>
        </authorList>
    </citation>
    <scope>IDENTIFICATION</scope>
</reference>